<dbReference type="Proteomes" id="UP000231987">
    <property type="component" value="Unassembled WGS sequence"/>
</dbReference>
<evidence type="ECO:0000313" key="3">
    <source>
        <dbReference type="Proteomes" id="UP000231987"/>
    </source>
</evidence>
<proteinExistence type="predicted"/>
<feature type="region of interest" description="Disordered" evidence="1">
    <location>
        <begin position="80"/>
        <end position="105"/>
    </location>
</feature>
<evidence type="ECO:0000313" key="2">
    <source>
        <dbReference type="EMBL" id="PJR12800.1"/>
    </source>
</evidence>
<sequence length="460" mass="52137">MRIVVRNSPGHVLAGLTEREAMALRAWYGNSSTEDDERIALAAIKRAKTMDGWIECDCVSGRFRPLLAPIQQEKTFTLRRLTPKDGDPNQHEDRPNHADTCPFHVDPDDTPALFDRGYNIRPVPRPDRTYVDALPAIPDRLADISAPASERTVERNDRPSKLGMVLWRLMDKAGTNVIPPLQDRPEFSLSNQVSKVRNAAREFKVLRTWTLGALTSTWAADYFTPASRWQELLDKSRPDWPDNLRRTGFMLLFSTSVSANAIAPASNPRKIEVHSKVRQPLRGDPASRGPFLTILNADFQENDQGPIRAIQAYAQPVYNGDTLFPVESGFERDVAHLLFWLQRSLFEAAPQLRIKIVKPLFAWEAPSGACRPDFVLETTYGNYEPVNLIVEAFGMDTEGYRAAKDKTVPRMREIGPLFEIRPEDISKAKAEETGRRLQQWVLQHSRRTAARNKALFNQLT</sequence>
<dbReference type="EMBL" id="NJGD01000014">
    <property type="protein sequence ID" value="PJR12800.1"/>
    <property type="molecule type" value="Genomic_DNA"/>
</dbReference>
<name>A0A2J0YX02_RHIML</name>
<gene>
    <name evidence="2" type="ORF">CEJ86_24805</name>
</gene>
<protein>
    <recommendedName>
        <fullName evidence="4">DUF1173 family protein</fullName>
    </recommendedName>
</protein>
<reference evidence="2 3" key="1">
    <citation type="submission" date="2017-06" db="EMBL/GenBank/DDBJ databases">
        <title>Ensifer strains isolated from leguminous trees and herbs display diverse denitrification phenotypes with some acting as strong N2O sinks.</title>
        <authorList>
            <person name="Woliy K."/>
            <person name="Mania D."/>
            <person name="Bakken L.R."/>
            <person name="Frostegard A."/>
        </authorList>
    </citation>
    <scope>NUCLEOTIDE SEQUENCE [LARGE SCALE GENOMIC DNA]</scope>
    <source>
        <strain evidence="2 3">AC50a</strain>
    </source>
</reference>
<accession>A0A2J0YX02</accession>
<dbReference type="AlphaFoldDB" id="A0A2J0YX02"/>
<organism evidence="2 3">
    <name type="scientific">Rhizobium meliloti</name>
    <name type="common">Ensifer meliloti</name>
    <name type="synonym">Sinorhizobium meliloti</name>
    <dbReference type="NCBI Taxonomy" id="382"/>
    <lineage>
        <taxon>Bacteria</taxon>
        <taxon>Pseudomonadati</taxon>
        <taxon>Pseudomonadota</taxon>
        <taxon>Alphaproteobacteria</taxon>
        <taxon>Hyphomicrobiales</taxon>
        <taxon>Rhizobiaceae</taxon>
        <taxon>Sinorhizobium/Ensifer group</taxon>
        <taxon>Sinorhizobium</taxon>
    </lineage>
</organism>
<dbReference type="RefSeq" id="WP_100673853.1">
    <property type="nucleotide sequence ID" value="NZ_NJGD01000014.1"/>
</dbReference>
<evidence type="ECO:0000256" key="1">
    <source>
        <dbReference type="SAM" id="MobiDB-lite"/>
    </source>
</evidence>
<feature type="compositionally biased region" description="Basic and acidic residues" evidence="1">
    <location>
        <begin position="82"/>
        <end position="97"/>
    </location>
</feature>
<comment type="caution">
    <text evidence="2">The sequence shown here is derived from an EMBL/GenBank/DDBJ whole genome shotgun (WGS) entry which is preliminary data.</text>
</comment>
<evidence type="ECO:0008006" key="4">
    <source>
        <dbReference type="Google" id="ProtNLM"/>
    </source>
</evidence>